<evidence type="ECO:0008006" key="3">
    <source>
        <dbReference type="Google" id="ProtNLM"/>
    </source>
</evidence>
<dbReference type="AlphaFoldDB" id="A0A7S4VKA7"/>
<feature type="region of interest" description="Disordered" evidence="1">
    <location>
        <begin position="185"/>
        <end position="306"/>
    </location>
</feature>
<sequence length="398" mass="42418">MSRFSTIDAQHSAARELERQRLERKMGQLRREVEGGGAATAAPCSGDRRFQPPRRRASTVPSRCPAGRAARPGPDQGGTDRPPSIEMAWLLRASSRMEADSEEVEAFLVRHGLDRYTALLVNNEDGIGSSLEALRLADDAALAKAGLPQDARGCLLRAIQATAEGPEPPVSHRSSSSTLRIATDLDEVSSVRSTPQPSATSTSQWKCLGRAPPGWRRTEIGEDGRHRPASSGVRRVTLVDTACGDGDATVEEDEEAEDREAVPASGRPGVPLLAGTPGAMPTPLALGSRPSTAGSRPSTAGGGAAADRRGKACCYQCFRQAYLPCTAEEVRESAASAVRHFCSEDCAKRFRQVLAERDERQRELGELRGQVLQGAACSVTEESEGRCSPSARASSMSD</sequence>
<name>A0A7S4VKA7_9DINO</name>
<proteinExistence type="predicted"/>
<evidence type="ECO:0000256" key="1">
    <source>
        <dbReference type="SAM" id="MobiDB-lite"/>
    </source>
</evidence>
<evidence type="ECO:0000313" key="2">
    <source>
        <dbReference type="EMBL" id="CAE4650471.1"/>
    </source>
</evidence>
<feature type="region of interest" description="Disordered" evidence="1">
    <location>
        <begin position="26"/>
        <end position="83"/>
    </location>
</feature>
<organism evidence="2">
    <name type="scientific">Alexandrium monilatum</name>
    <dbReference type="NCBI Taxonomy" id="311494"/>
    <lineage>
        <taxon>Eukaryota</taxon>
        <taxon>Sar</taxon>
        <taxon>Alveolata</taxon>
        <taxon>Dinophyceae</taxon>
        <taxon>Gonyaulacales</taxon>
        <taxon>Pyrocystaceae</taxon>
        <taxon>Alexandrium</taxon>
    </lineage>
</organism>
<protein>
    <recommendedName>
        <fullName evidence="3">SAM domain-containing protein</fullName>
    </recommendedName>
</protein>
<feature type="compositionally biased region" description="Acidic residues" evidence="1">
    <location>
        <begin position="248"/>
        <end position="258"/>
    </location>
</feature>
<reference evidence="2" key="1">
    <citation type="submission" date="2021-01" db="EMBL/GenBank/DDBJ databases">
        <authorList>
            <person name="Corre E."/>
            <person name="Pelletier E."/>
            <person name="Niang G."/>
            <person name="Scheremetjew M."/>
            <person name="Finn R."/>
            <person name="Kale V."/>
            <person name="Holt S."/>
            <person name="Cochrane G."/>
            <person name="Meng A."/>
            <person name="Brown T."/>
            <person name="Cohen L."/>
        </authorList>
    </citation>
    <scope>NUCLEOTIDE SEQUENCE</scope>
    <source>
        <strain evidence="2">CCMP3105</strain>
    </source>
</reference>
<dbReference type="EMBL" id="HBNR01074199">
    <property type="protein sequence ID" value="CAE4650471.1"/>
    <property type="molecule type" value="Transcribed_RNA"/>
</dbReference>
<feature type="compositionally biased region" description="Low complexity" evidence="1">
    <location>
        <begin position="193"/>
        <end position="204"/>
    </location>
</feature>
<feature type="compositionally biased region" description="Basic and acidic residues" evidence="1">
    <location>
        <begin position="216"/>
        <end position="226"/>
    </location>
</feature>
<accession>A0A7S4VKA7</accession>
<feature type="compositionally biased region" description="Polar residues" evidence="1">
    <location>
        <begin position="289"/>
        <end position="298"/>
    </location>
</feature>
<gene>
    <name evidence="2" type="ORF">AMON00008_LOCUS52691</name>
</gene>